<gene>
    <name evidence="1" type="ORF">WA026_011167</name>
</gene>
<protein>
    <submittedName>
        <fullName evidence="1">Uncharacterized protein</fullName>
    </submittedName>
</protein>
<keyword evidence="2" id="KW-1185">Reference proteome</keyword>
<dbReference type="AlphaFoldDB" id="A0AAW1TWU2"/>
<evidence type="ECO:0000313" key="1">
    <source>
        <dbReference type="EMBL" id="KAK9876057.1"/>
    </source>
</evidence>
<proteinExistence type="predicted"/>
<comment type="caution">
    <text evidence="1">The sequence shown here is derived from an EMBL/GenBank/DDBJ whole genome shotgun (WGS) entry which is preliminary data.</text>
</comment>
<evidence type="ECO:0000313" key="2">
    <source>
        <dbReference type="Proteomes" id="UP001431783"/>
    </source>
</evidence>
<dbReference type="Proteomes" id="UP001431783">
    <property type="component" value="Unassembled WGS sequence"/>
</dbReference>
<accession>A0AAW1TWU2</accession>
<dbReference type="EMBL" id="JARQZJ010000035">
    <property type="protein sequence ID" value="KAK9876057.1"/>
    <property type="molecule type" value="Genomic_DNA"/>
</dbReference>
<name>A0AAW1TWU2_9CUCU</name>
<organism evidence="1 2">
    <name type="scientific">Henosepilachna vigintioctopunctata</name>
    <dbReference type="NCBI Taxonomy" id="420089"/>
    <lineage>
        <taxon>Eukaryota</taxon>
        <taxon>Metazoa</taxon>
        <taxon>Ecdysozoa</taxon>
        <taxon>Arthropoda</taxon>
        <taxon>Hexapoda</taxon>
        <taxon>Insecta</taxon>
        <taxon>Pterygota</taxon>
        <taxon>Neoptera</taxon>
        <taxon>Endopterygota</taxon>
        <taxon>Coleoptera</taxon>
        <taxon>Polyphaga</taxon>
        <taxon>Cucujiformia</taxon>
        <taxon>Coccinelloidea</taxon>
        <taxon>Coccinellidae</taxon>
        <taxon>Epilachninae</taxon>
        <taxon>Epilachnini</taxon>
        <taxon>Henosepilachna</taxon>
    </lineage>
</organism>
<sequence length="142" mass="16598">MGIVKSIIERNNLYKICSKAKDNSKNKLKALWKLVKTKGFIDSDNGIKEIQSEHGHSIQDTEFIANEFNEYFSQIGKNLEDKIKRAEPLSCRKVTPNDSFFLTPFTEKEMEETLKSIKIKSQLGRMVFRWKRSKRLILLLFP</sequence>
<reference evidence="1 2" key="1">
    <citation type="submission" date="2023-03" db="EMBL/GenBank/DDBJ databases">
        <title>Genome insight into feeding habits of ladybird beetles.</title>
        <authorList>
            <person name="Li H.-S."/>
            <person name="Huang Y.-H."/>
            <person name="Pang H."/>
        </authorList>
    </citation>
    <scope>NUCLEOTIDE SEQUENCE [LARGE SCALE GENOMIC DNA]</scope>
    <source>
        <strain evidence="1">SYSU_2023b</strain>
        <tissue evidence="1">Whole body</tissue>
    </source>
</reference>